<dbReference type="InterPro" id="IPR012341">
    <property type="entry name" value="6hp_glycosidase-like_sf"/>
</dbReference>
<keyword evidence="1 2" id="KW-0378">Hydrolase</keyword>
<dbReference type="PANTHER" id="PTHR33886">
    <property type="entry name" value="UNSATURATED RHAMNOGALACTURONAN HYDROLASE (EUROFUNG)"/>
    <property type="match status" value="1"/>
</dbReference>
<dbReference type="Pfam" id="PF07470">
    <property type="entry name" value="Glyco_hydro_88"/>
    <property type="match status" value="1"/>
</dbReference>
<dbReference type="EMBL" id="JQ844240">
    <property type="protein sequence ID" value="AGS53667.1"/>
    <property type="molecule type" value="Genomic_DNA"/>
</dbReference>
<evidence type="ECO:0000256" key="1">
    <source>
        <dbReference type="ARBA" id="ARBA00022801"/>
    </source>
</evidence>
<dbReference type="GO" id="GO:0016787">
    <property type="term" value="F:hydrolase activity"/>
    <property type="evidence" value="ECO:0007669"/>
    <property type="project" value="UniProtKB-KW"/>
</dbReference>
<dbReference type="GO" id="GO:0005975">
    <property type="term" value="P:carbohydrate metabolic process"/>
    <property type="evidence" value="ECO:0007669"/>
    <property type="project" value="InterPro"/>
</dbReference>
<organism evidence="2">
    <name type="scientific">uncultured bacterium contig00097</name>
    <dbReference type="NCBI Taxonomy" id="1181566"/>
    <lineage>
        <taxon>Bacteria</taxon>
        <taxon>environmental samples</taxon>
    </lineage>
</organism>
<dbReference type="InterPro" id="IPR008928">
    <property type="entry name" value="6-hairpin_glycosidase_sf"/>
</dbReference>
<evidence type="ECO:0000313" key="2">
    <source>
        <dbReference type="EMBL" id="AGS53667.1"/>
    </source>
</evidence>
<protein>
    <submittedName>
        <fullName evidence="2">Glycosyl hydrolase, family 88</fullName>
    </submittedName>
</protein>
<name>A0A806KGD7_9BACT</name>
<dbReference type="SUPFAM" id="SSF48208">
    <property type="entry name" value="Six-hairpin glycosidases"/>
    <property type="match status" value="1"/>
</dbReference>
<proteinExistence type="predicted"/>
<dbReference type="InterPro" id="IPR010905">
    <property type="entry name" value="Glyco_hydro_88"/>
</dbReference>
<sequence length="369" mass="42038">MKKALLSILPFLPLAAIISCDTAKIDKSTVEASQRKVADWMFAHRQETPGGRDVDTNWTIAAWYTGVFSLYEQTKDQRYLEPLMALEHTTSWKLGNKPFFGDDQAIAQIYCDLYRTVEQKPEMIAHFKEVLDEQMTMPDPGLGPHKSELYSKGAWTWCDCLFMAPPAWARLALVTGESKYLDAMNEKYWKTYDYLYDKDEKLFFRDDSFFDMREPNGKKVFWSRGNGWVMAGLARIMDVLPEDYYNRPKYEYLFREMAGRIKELQQPDGLWRASLLDPVSYPGGETSGSGFYTYALAWGVNNGLLDSKTYLPTVARAWKALNKNVNADGKLGWAQPIGGSPKLLKAEDSEVYAVGAYLLAGGEILKLEM</sequence>
<dbReference type="AlphaFoldDB" id="A0A806KGD7"/>
<accession>A0A806KGD7</accession>
<dbReference type="InterPro" id="IPR052043">
    <property type="entry name" value="PolySaccharide_Degr_Enz"/>
</dbReference>
<dbReference type="Gene3D" id="1.50.10.10">
    <property type="match status" value="1"/>
</dbReference>
<reference evidence="2" key="1">
    <citation type="submission" date="2012-03" db="EMBL/GenBank/DDBJ databases">
        <title>Functional metagenomics reveals considerable lignocellulase gene clusters in the gut microbiome of a wood-feeding higher termite.</title>
        <authorList>
            <person name="Liu N."/>
        </authorList>
    </citation>
    <scope>NUCLEOTIDE SEQUENCE</scope>
</reference>
<dbReference type="PROSITE" id="PS51257">
    <property type="entry name" value="PROKAR_LIPOPROTEIN"/>
    <property type="match status" value="1"/>
</dbReference>
<dbReference type="PANTHER" id="PTHR33886:SF8">
    <property type="entry name" value="UNSATURATED RHAMNOGALACTURONAN HYDROLASE (EUROFUNG)"/>
    <property type="match status" value="1"/>
</dbReference>